<keyword evidence="1" id="KW-1133">Transmembrane helix</keyword>
<evidence type="ECO:0000313" key="2">
    <source>
        <dbReference type="WBParaSite" id="GPUH_0000240301-mRNA-1"/>
    </source>
</evidence>
<dbReference type="WBParaSite" id="GPUH_0000240301-mRNA-1">
    <property type="protein sequence ID" value="GPUH_0000240301-mRNA-1"/>
    <property type="gene ID" value="GPUH_0000240301"/>
</dbReference>
<keyword evidence="1" id="KW-0812">Transmembrane</keyword>
<name>A0A183D107_9BILA</name>
<organism evidence="2">
    <name type="scientific">Gongylonema pulchrum</name>
    <dbReference type="NCBI Taxonomy" id="637853"/>
    <lineage>
        <taxon>Eukaryota</taxon>
        <taxon>Metazoa</taxon>
        <taxon>Ecdysozoa</taxon>
        <taxon>Nematoda</taxon>
        <taxon>Chromadorea</taxon>
        <taxon>Rhabditida</taxon>
        <taxon>Spirurina</taxon>
        <taxon>Spiruromorpha</taxon>
        <taxon>Spiruroidea</taxon>
        <taxon>Gongylonematidae</taxon>
        <taxon>Gongylonema</taxon>
    </lineage>
</organism>
<evidence type="ECO:0000256" key="1">
    <source>
        <dbReference type="SAM" id="Phobius"/>
    </source>
</evidence>
<keyword evidence="1" id="KW-0472">Membrane</keyword>
<accession>A0A183D107</accession>
<protein>
    <submittedName>
        <fullName evidence="2">UPAR/Ly6 domain-containing protein</fullName>
    </submittedName>
</protein>
<feature type="transmembrane region" description="Helical" evidence="1">
    <location>
        <begin position="81"/>
        <end position="99"/>
    </location>
</feature>
<dbReference type="AlphaFoldDB" id="A0A183D107"/>
<reference evidence="2" key="1">
    <citation type="submission" date="2016-06" db="UniProtKB">
        <authorList>
            <consortium name="WormBaseParasite"/>
        </authorList>
    </citation>
    <scope>IDENTIFICATION</scope>
</reference>
<sequence>LVCYDGADCLQKDSCDECSGVGCMRLKSYSTEHLHNVALTCLPYATRSYQLEPAGCHVSLSGDGEYCICYDSDYCNHVNSSLLFTFKFIPVVIAIAFIAV</sequence>
<proteinExistence type="predicted"/>